<evidence type="ECO:0000313" key="2">
    <source>
        <dbReference type="Proteomes" id="UP001157502"/>
    </source>
</evidence>
<accession>A0ACC2GKV8</accession>
<name>A0ACC2GKV8_DALPE</name>
<sequence length="130" mass="14972">MELERYEREKCRGAILRSKAKYALEGEKCTGYFLGLEKRKQSRTYIHEINNKEGKTTEDYVEILERVQEFYGELYKRGGVEEDIIEEVLDSVDSELNVIDREWCDRGIREAEVIEAIEGLGSGKSPGVMG</sequence>
<reference evidence="1" key="1">
    <citation type="submission" date="2021-05" db="EMBL/GenBank/DDBJ databases">
        <authorList>
            <person name="Pan Q."/>
            <person name="Jouanno E."/>
            <person name="Zahm M."/>
            <person name="Klopp C."/>
            <person name="Cabau C."/>
            <person name="Louis A."/>
            <person name="Berthelot C."/>
            <person name="Parey E."/>
            <person name="Roest Crollius H."/>
            <person name="Montfort J."/>
            <person name="Robinson-Rechavi M."/>
            <person name="Bouchez O."/>
            <person name="Lampietro C."/>
            <person name="Lopez Roques C."/>
            <person name="Donnadieu C."/>
            <person name="Postlethwait J."/>
            <person name="Bobe J."/>
            <person name="Dillon D."/>
            <person name="Chandos A."/>
            <person name="von Hippel F."/>
            <person name="Guiguen Y."/>
        </authorList>
    </citation>
    <scope>NUCLEOTIDE SEQUENCE</scope>
    <source>
        <strain evidence="1">YG-Jan2019</strain>
    </source>
</reference>
<dbReference type="EMBL" id="CM055739">
    <property type="protein sequence ID" value="KAJ8004276.1"/>
    <property type="molecule type" value="Genomic_DNA"/>
</dbReference>
<protein>
    <submittedName>
        <fullName evidence="1">Uncharacterized protein</fullName>
    </submittedName>
</protein>
<gene>
    <name evidence="1" type="ORF">DPEC_G00157130</name>
</gene>
<proteinExistence type="predicted"/>
<keyword evidence="2" id="KW-1185">Reference proteome</keyword>
<comment type="caution">
    <text evidence="1">The sequence shown here is derived from an EMBL/GenBank/DDBJ whole genome shotgun (WGS) entry which is preliminary data.</text>
</comment>
<organism evidence="1 2">
    <name type="scientific">Dallia pectoralis</name>
    <name type="common">Alaska blackfish</name>
    <dbReference type="NCBI Taxonomy" id="75939"/>
    <lineage>
        <taxon>Eukaryota</taxon>
        <taxon>Metazoa</taxon>
        <taxon>Chordata</taxon>
        <taxon>Craniata</taxon>
        <taxon>Vertebrata</taxon>
        <taxon>Euteleostomi</taxon>
        <taxon>Actinopterygii</taxon>
        <taxon>Neopterygii</taxon>
        <taxon>Teleostei</taxon>
        <taxon>Protacanthopterygii</taxon>
        <taxon>Esociformes</taxon>
        <taxon>Umbridae</taxon>
        <taxon>Dallia</taxon>
    </lineage>
</organism>
<dbReference type="Proteomes" id="UP001157502">
    <property type="component" value="Chromosome 12"/>
</dbReference>
<evidence type="ECO:0000313" key="1">
    <source>
        <dbReference type="EMBL" id="KAJ8004276.1"/>
    </source>
</evidence>